<dbReference type="PRINTS" id="PR00706">
    <property type="entry name" value="PYROGLUPTASE"/>
</dbReference>
<dbReference type="STRING" id="400682.A0A1X7V4J4"/>
<dbReference type="GO" id="GO:0005829">
    <property type="term" value="C:cytosol"/>
    <property type="evidence" value="ECO:0007669"/>
    <property type="project" value="InterPro"/>
</dbReference>
<proteinExistence type="inferred from homology"/>
<dbReference type="GO" id="GO:0016920">
    <property type="term" value="F:pyroglutamyl-peptidase activity"/>
    <property type="evidence" value="ECO:0007669"/>
    <property type="project" value="InterPro"/>
</dbReference>
<dbReference type="EnsemblMetazoa" id="XM_003385592.3">
    <property type="protein sequence ID" value="XP_003385640.1"/>
    <property type="gene ID" value="LOC100638297"/>
</dbReference>
<evidence type="ECO:0000256" key="2">
    <source>
        <dbReference type="ARBA" id="ARBA00022490"/>
    </source>
</evidence>
<dbReference type="InterPro" id="IPR000816">
    <property type="entry name" value="Peptidase_C15"/>
</dbReference>
<dbReference type="CDD" id="cd00501">
    <property type="entry name" value="Peptidase_C15"/>
    <property type="match status" value="1"/>
</dbReference>
<reference evidence="7" key="1">
    <citation type="journal article" date="2010" name="Nature">
        <title>The Amphimedon queenslandica genome and the evolution of animal complexity.</title>
        <authorList>
            <person name="Srivastava M."/>
            <person name="Simakov O."/>
            <person name="Chapman J."/>
            <person name="Fahey B."/>
            <person name="Gauthier M.E."/>
            <person name="Mitros T."/>
            <person name="Richards G.S."/>
            <person name="Conaco C."/>
            <person name="Dacre M."/>
            <person name="Hellsten U."/>
            <person name="Larroux C."/>
            <person name="Putnam N.H."/>
            <person name="Stanke M."/>
            <person name="Adamska M."/>
            <person name="Darling A."/>
            <person name="Degnan S.M."/>
            <person name="Oakley T.H."/>
            <person name="Plachetzki D.C."/>
            <person name="Zhai Y."/>
            <person name="Adamski M."/>
            <person name="Calcino A."/>
            <person name="Cummins S.F."/>
            <person name="Goodstein D.M."/>
            <person name="Harris C."/>
            <person name="Jackson D.J."/>
            <person name="Leys S.P."/>
            <person name="Shu S."/>
            <person name="Woodcroft B.J."/>
            <person name="Vervoort M."/>
            <person name="Kosik K.S."/>
            <person name="Manning G."/>
            <person name="Degnan B.M."/>
            <person name="Rokhsar D.S."/>
        </authorList>
    </citation>
    <scope>NUCLEOTIDE SEQUENCE [LARGE SCALE GENOMIC DNA]</scope>
</reference>
<dbReference type="InterPro" id="IPR016125">
    <property type="entry name" value="Peptidase_C15-like"/>
</dbReference>
<dbReference type="GO" id="GO:0006508">
    <property type="term" value="P:proteolysis"/>
    <property type="evidence" value="ECO:0007669"/>
    <property type="project" value="UniProtKB-KW"/>
</dbReference>
<keyword evidence="2" id="KW-0963">Cytoplasm</keyword>
<dbReference type="PANTHER" id="PTHR23402">
    <property type="entry name" value="PROTEASE FAMILY C15 PYROGLUTAMYL-PEPTIDASE I-RELATED"/>
    <property type="match status" value="1"/>
</dbReference>
<dbReference type="KEGG" id="aqu:100638297"/>
<dbReference type="PANTHER" id="PTHR23402:SF1">
    <property type="entry name" value="PYROGLUTAMYL-PEPTIDASE I"/>
    <property type="match status" value="1"/>
</dbReference>
<comment type="similarity">
    <text evidence="1">Belongs to the peptidase C15 family.</text>
</comment>
<dbReference type="Gene3D" id="3.40.630.20">
    <property type="entry name" value="Peptidase C15, pyroglutamyl peptidase I-like"/>
    <property type="match status" value="1"/>
</dbReference>
<dbReference type="Pfam" id="PF01470">
    <property type="entry name" value="Peptidase_C15"/>
    <property type="match status" value="1"/>
</dbReference>
<protein>
    <recommendedName>
        <fullName evidence="8">Pyroglutamyl-peptidase I</fullName>
    </recommendedName>
</protein>
<keyword evidence="3" id="KW-0645">Protease</keyword>
<accession>A0A1X7V4J4</accession>
<dbReference type="PIRSF" id="PIRSF015592">
    <property type="entry name" value="Prld-crbxl_pptds"/>
    <property type="match status" value="1"/>
</dbReference>
<dbReference type="OrthoDB" id="407146at2759"/>
<dbReference type="eggNOG" id="KOG4755">
    <property type="taxonomic scope" value="Eukaryota"/>
</dbReference>
<evidence type="ECO:0000313" key="6">
    <source>
        <dbReference type="EnsemblMetazoa" id="Aqu2.1.35175_001"/>
    </source>
</evidence>
<dbReference type="InterPro" id="IPR036440">
    <property type="entry name" value="Peptidase_C15-like_sf"/>
</dbReference>
<dbReference type="EnsemblMetazoa" id="Aqu2.1.35175_001">
    <property type="protein sequence ID" value="Aqu2.1.35175_001"/>
    <property type="gene ID" value="Aqu2.1.35175"/>
</dbReference>
<dbReference type="Proteomes" id="UP000007879">
    <property type="component" value="Unassembled WGS sequence"/>
</dbReference>
<evidence type="ECO:0008006" key="8">
    <source>
        <dbReference type="Google" id="ProtNLM"/>
    </source>
</evidence>
<keyword evidence="4" id="KW-0378">Hydrolase</keyword>
<organism evidence="6">
    <name type="scientific">Amphimedon queenslandica</name>
    <name type="common">Sponge</name>
    <dbReference type="NCBI Taxonomy" id="400682"/>
    <lineage>
        <taxon>Eukaryota</taxon>
        <taxon>Metazoa</taxon>
        <taxon>Porifera</taxon>
        <taxon>Demospongiae</taxon>
        <taxon>Heteroscleromorpha</taxon>
        <taxon>Haplosclerida</taxon>
        <taxon>Niphatidae</taxon>
        <taxon>Amphimedon</taxon>
    </lineage>
</organism>
<name>A0A1X7V4J4_AMPQE</name>
<keyword evidence="7" id="KW-1185">Reference proteome</keyword>
<evidence type="ECO:0000313" key="7">
    <source>
        <dbReference type="Proteomes" id="UP000007879"/>
    </source>
</evidence>
<evidence type="ECO:0000256" key="3">
    <source>
        <dbReference type="ARBA" id="ARBA00022670"/>
    </source>
</evidence>
<reference evidence="6" key="2">
    <citation type="submission" date="2017-05" db="UniProtKB">
        <authorList>
            <consortium name="EnsemblMetazoa"/>
        </authorList>
    </citation>
    <scope>IDENTIFICATION</scope>
</reference>
<gene>
    <name evidence="6" type="primary">100638297</name>
</gene>
<sequence length="225" mass="25230">MSENRTQAQHKEVETKPLTVLVTGFGPFGSHKVNSSWEAVKLLPSMGLTANGRELRVETREIRVSYELVRDRVPALWDEINPDLCIHVGVSPYKSIKYEKCANNHGYFLQDVDSQFLESSTIHPGSPDVLKTSLDLDGLSEEVLSIVAKEEGGKNNVKIEVSFDAGQYLCDFIYYTSLHHTFKKKIDKAPVLFVHVPPLDQPYSQSCLANVLKHTIESILSNKSN</sequence>
<dbReference type="InParanoid" id="A0A1X7V4J4"/>
<dbReference type="AlphaFoldDB" id="A0A1X7V4J4"/>
<dbReference type="SUPFAM" id="SSF53182">
    <property type="entry name" value="Pyrrolidone carboxyl peptidase (pyroglutamate aminopeptidase)"/>
    <property type="match status" value="1"/>
</dbReference>
<dbReference type="OMA" id="KLAYNHK"/>
<evidence type="ECO:0000256" key="5">
    <source>
        <dbReference type="ARBA" id="ARBA00022807"/>
    </source>
</evidence>
<keyword evidence="5" id="KW-0788">Thiol protease</keyword>
<evidence type="ECO:0000256" key="1">
    <source>
        <dbReference type="ARBA" id="ARBA00006641"/>
    </source>
</evidence>
<evidence type="ECO:0000256" key="4">
    <source>
        <dbReference type="ARBA" id="ARBA00022801"/>
    </source>
</evidence>